<dbReference type="GO" id="GO:0032259">
    <property type="term" value="P:methylation"/>
    <property type="evidence" value="ECO:0007669"/>
    <property type="project" value="UniProtKB-KW"/>
</dbReference>
<sequence length="228" mass="24913">MLLQSGLLPEPAANAVVLDNACGSGVLATILFNTVGVDSGVKVVCGDLAEVMVETASKRIQENNWNAEARIADAHQLPFPDDYFTHNLMNFGIQLVSNSELALKECFRVLQPGGKVGFTAWVHPGWVDDLKVALEGVELPAFGKSPWRTKESILNMLTPVGFTNVDVQPLVFEHRGKISTFVRYMGILFTKILVGENADKYSAYMTKKYGDGDFTSTWTAAIITADKP</sequence>
<dbReference type="Proteomes" id="UP001221757">
    <property type="component" value="Unassembled WGS sequence"/>
</dbReference>
<dbReference type="PANTHER" id="PTHR43591:SF24">
    <property type="entry name" value="2-METHOXY-6-POLYPRENYL-1,4-BENZOQUINOL METHYLASE, MITOCHONDRIAL"/>
    <property type="match status" value="1"/>
</dbReference>
<name>A0AAD7GWN3_MYCRO</name>
<dbReference type="AlphaFoldDB" id="A0AAD7GWN3"/>
<dbReference type="SUPFAM" id="SSF53335">
    <property type="entry name" value="S-adenosyl-L-methionine-dependent methyltransferases"/>
    <property type="match status" value="1"/>
</dbReference>
<dbReference type="InterPro" id="IPR029063">
    <property type="entry name" value="SAM-dependent_MTases_sf"/>
</dbReference>
<keyword evidence="2" id="KW-0808">Transferase</keyword>
<organism evidence="2 3">
    <name type="scientific">Mycena rosella</name>
    <name type="common">Pink bonnet</name>
    <name type="synonym">Agaricus rosellus</name>
    <dbReference type="NCBI Taxonomy" id="1033263"/>
    <lineage>
        <taxon>Eukaryota</taxon>
        <taxon>Fungi</taxon>
        <taxon>Dikarya</taxon>
        <taxon>Basidiomycota</taxon>
        <taxon>Agaricomycotina</taxon>
        <taxon>Agaricomycetes</taxon>
        <taxon>Agaricomycetidae</taxon>
        <taxon>Agaricales</taxon>
        <taxon>Marasmiineae</taxon>
        <taxon>Mycenaceae</taxon>
        <taxon>Mycena</taxon>
    </lineage>
</organism>
<keyword evidence="3" id="KW-1185">Reference proteome</keyword>
<dbReference type="CDD" id="cd02440">
    <property type="entry name" value="AdoMet_MTases"/>
    <property type="match status" value="1"/>
</dbReference>
<dbReference type="Pfam" id="PF13649">
    <property type="entry name" value="Methyltransf_25"/>
    <property type="match status" value="1"/>
</dbReference>
<dbReference type="GO" id="GO:0008168">
    <property type="term" value="F:methyltransferase activity"/>
    <property type="evidence" value="ECO:0007669"/>
    <property type="project" value="UniProtKB-KW"/>
</dbReference>
<protein>
    <submittedName>
        <fullName evidence="2">S-adenosyl-L-methionine-dependent methyltransferase</fullName>
    </submittedName>
</protein>
<proteinExistence type="predicted"/>
<accession>A0AAD7GWN3</accession>
<evidence type="ECO:0000259" key="1">
    <source>
        <dbReference type="Pfam" id="PF13649"/>
    </source>
</evidence>
<dbReference type="InterPro" id="IPR041698">
    <property type="entry name" value="Methyltransf_25"/>
</dbReference>
<evidence type="ECO:0000313" key="2">
    <source>
        <dbReference type="EMBL" id="KAJ7706849.1"/>
    </source>
</evidence>
<dbReference type="Gene3D" id="3.40.50.150">
    <property type="entry name" value="Vaccinia Virus protein VP39"/>
    <property type="match status" value="1"/>
</dbReference>
<keyword evidence="2" id="KW-0489">Methyltransferase</keyword>
<gene>
    <name evidence="2" type="ORF">B0H17DRAFT_918382</name>
</gene>
<evidence type="ECO:0000313" key="3">
    <source>
        <dbReference type="Proteomes" id="UP001221757"/>
    </source>
</evidence>
<reference evidence="2" key="1">
    <citation type="submission" date="2023-03" db="EMBL/GenBank/DDBJ databases">
        <title>Massive genome expansion in bonnet fungi (Mycena s.s.) driven by repeated elements and novel gene families across ecological guilds.</title>
        <authorList>
            <consortium name="Lawrence Berkeley National Laboratory"/>
            <person name="Harder C.B."/>
            <person name="Miyauchi S."/>
            <person name="Viragh M."/>
            <person name="Kuo A."/>
            <person name="Thoen E."/>
            <person name="Andreopoulos B."/>
            <person name="Lu D."/>
            <person name="Skrede I."/>
            <person name="Drula E."/>
            <person name="Henrissat B."/>
            <person name="Morin E."/>
            <person name="Kohler A."/>
            <person name="Barry K."/>
            <person name="LaButti K."/>
            <person name="Morin E."/>
            <person name="Salamov A."/>
            <person name="Lipzen A."/>
            <person name="Mereny Z."/>
            <person name="Hegedus B."/>
            <person name="Baldrian P."/>
            <person name="Stursova M."/>
            <person name="Weitz H."/>
            <person name="Taylor A."/>
            <person name="Grigoriev I.V."/>
            <person name="Nagy L.G."/>
            <person name="Martin F."/>
            <person name="Kauserud H."/>
        </authorList>
    </citation>
    <scope>NUCLEOTIDE SEQUENCE</scope>
    <source>
        <strain evidence="2">CBHHK067</strain>
    </source>
</reference>
<dbReference type="PANTHER" id="PTHR43591">
    <property type="entry name" value="METHYLTRANSFERASE"/>
    <property type="match status" value="1"/>
</dbReference>
<feature type="domain" description="Methyltransferase" evidence="1">
    <location>
        <begin position="17"/>
        <end position="114"/>
    </location>
</feature>
<comment type="caution">
    <text evidence="2">The sequence shown here is derived from an EMBL/GenBank/DDBJ whole genome shotgun (WGS) entry which is preliminary data.</text>
</comment>
<dbReference type="EMBL" id="JARKIE010000006">
    <property type="protein sequence ID" value="KAJ7706849.1"/>
    <property type="molecule type" value="Genomic_DNA"/>
</dbReference>